<protein>
    <recommendedName>
        <fullName evidence="1">DNA ligase (ATP)</fullName>
        <ecNumber evidence="1">6.5.1.1</ecNumber>
    </recommendedName>
</protein>
<dbReference type="eggNOG" id="COG1793">
    <property type="taxonomic scope" value="Bacteria"/>
</dbReference>
<dbReference type="EC" id="6.5.1.1" evidence="1"/>
<dbReference type="HOGENOM" id="CLU_008325_1_3_5"/>
<dbReference type="GO" id="GO:0003910">
    <property type="term" value="F:DNA ligase (ATP) activity"/>
    <property type="evidence" value="ECO:0007669"/>
    <property type="project" value="UniProtKB-EC"/>
</dbReference>
<proteinExistence type="predicted"/>
<dbReference type="InterPro" id="IPR014145">
    <property type="entry name" value="LigD_pol_dom"/>
</dbReference>
<dbReference type="InterPro" id="IPR014143">
    <property type="entry name" value="NHEJ_ligase_prk"/>
</dbReference>
<dbReference type="Gene3D" id="3.90.920.10">
    <property type="entry name" value="DNA primase, PRIM domain"/>
    <property type="match status" value="1"/>
</dbReference>
<dbReference type="Pfam" id="PF04679">
    <property type="entry name" value="DNA_ligase_A_C"/>
    <property type="match status" value="1"/>
</dbReference>
<evidence type="ECO:0000259" key="3">
    <source>
        <dbReference type="Pfam" id="PF21686"/>
    </source>
</evidence>
<gene>
    <name evidence="4" type="ORF">OG2516_14561</name>
</gene>
<dbReference type="CDD" id="cd07971">
    <property type="entry name" value="OBF_DNA_ligase_LigD"/>
    <property type="match status" value="1"/>
</dbReference>
<dbReference type="InterPro" id="IPR012309">
    <property type="entry name" value="DNA_ligase_ATP-dep_C"/>
</dbReference>
<name>Q2CEW5_OCEGH</name>
<comment type="caution">
    <text evidence="4">The sequence shown here is derived from an EMBL/GenBank/DDBJ whole genome shotgun (WGS) entry which is preliminary data.</text>
</comment>
<dbReference type="InterPro" id="IPR012340">
    <property type="entry name" value="NA-bd_OB-fold"/>
</dbReference>
<dbReference type="GO" id="GO:0006310">
    <property type="term" value="P:DNA recombination"/>
    <property type="evidence" value="ECO:0007669"/>
    <property type="project" value="InterPro"/>
</dbReference>
<dbReference type="Gene3D" id="3.30.1490.70">
    <property type="match status" value="1"/>
</dbReference>
<dbReference type="NCBIfam" id="TIGR02778">
    <property type="entry name" value="ligD_pol"/>
    <property type="match status" value="1"/>
</dbReference>
<dbReference type="NCBIfam" id="TIGR02776">
    <property type="entry name" value="NHEJ_ligase_prk"/>
    <property type="match status" value="1"/>
</dbReference>
<sequence length="444" mass="48415">MGLEGVISKRAAAPYRPGRGPDWTKTKAVQIGDFAVAGYTTSKAAGGLAALAVAEPDGDVLRYVGKVGTGFDRATAETLLARLEALRDEGGGAEGLPRDVVPVRPLLTAHVHFTARNRTEALRHAVFKGLREVTLARAPPPEAAAERPRLVSDADLATIWLTNPERRLFGRSGPKKLDVALYYARVGDVMLPHLFGRPVSLVRCPSGKVEECFFQRHAFTGMPPSLGTFELERADEENRTYLTIEDVRGYLALPQFGIIEFHSWGALRERLETPDRITLDLDPGDDVPWREVVEAALHIRGELAALGLVPFVKTTGGKGLHVLVPIEPRRRWKSVHAITGAIAERLARANPRTFVTTMAKRARAGRIFLDYHRNARTATAVAPYSLRARTNLPVSTPIHWADLESVDASADLNYSTVPGLVAASGDPWAELDAHARDLPDVPAN</sequence>
<feature type="domain" description="DNA ligase ATP-dependent C-terminal" evidence="2">
    <location>
        <begin position="45"/>
        <end position="132"/>
    </location>
</feature>
<evidence type="ECO:0000313" key="5">
    <source>
        <dbReference type="Proteomes" id="UP000003635"/>
    </source>
</evidence>
<organism evidence="4 5">
    <name type="scientific">Oceanicola granulosus (strain ATCC BAA-861 / DSM 15982 / KCTC 12143 / HTCC2516)</name>
    <dbReference type="NCBI Taxonomy" id="314256"/>
    <lineage>
        <taxon>Bacteria</taxon>
        <taxon>Pseudomonadati</taxon>
        <taxon>Pseudomonadota</taxon>
        <taxon>Alphaproteobacteria</taxon>
        <taxon>Rhodobacterales</taxon>
        <taxon>Roseobacteraceae</taxon>
        <taxon>Oceanicola</taxon>
    </lineage>
</organism>
<dbReference type="InterPro" id="IPR033651">
    <property type="entry name" value="PaeLigD_Pol-like"/>
</dbReference>
<dbReference type="RefSeq" id="WP_007256428.1">
    <property type="nucleotide sequence ID" value="NZ_CH724108.1"/>
</dbReference>
<feature type="domain" description="DNA ligase D polymerase" evidence="3">
    <location>
        <begin position="176"/>
        <end position="428"/>
    </location>
</feature>
<dbReference type="EMBL" id="AAOT01000015">
    <property type="protein sequence ID" value="EAR51245.1"/>
    <property type="molecule type" value="Genomic_DNA"/>
</dbReference>
<dbReference type="AlphaFoldDB" id="Q2CEW5"/>
<dbReference type="PANTHER" id="PTHR42705:SF2">
    <property type="entry name" value="BIFUNCTIONAL NON-HOMOLOGOUS END JOINING PROTEIN LIGD"/>
    <property type="match status" value="1"/>
</dbReference>
<reference evidence="4 5" key="1">
    <citation type="journal article" date="2010" name="J. Bacteriol.">
        <title>Genome sequences of Oceanicola granulosus HTCC2516(T) and Oceanicola batsensis HTCC2597(TDelta).</title>
        <authorList>
            <person name="Thrash J.C."/>
            <person name="Cho J.C."/>
            <person name="Vergin K.L."/>
            <person name="Giovannoni S.J."/>
        </authorList>
    </citation>
    <scope>NUCLEOTIDE SEQUENCE [LARGE SCALE GENOMIC DNA]</scope>
    <source>
        <strain evidence="5">ATCC BAA-861 / DSM 15982 / KCTC 12143 / HTCC2516</strain>
    </source>
</reference>
<dbReference type="Proteomes" id="UP000003635">
    <property type="component" value="Unassembled WGS sequence"/>
</dbReference>
<dbReference type="PANTHER" id="PTHR42705">
    <property type="entry name" value="BIFUNCTIONAL NON-HOMOLOGOUS END JOINING PROTEIN LIGD"/>
    <property type="match status" value="1"/>
</dbReference>
<dbReference type="eggNOG" id="COG3285">
    <property type="taxonomic scope" value="Bacteria"/>
</dbReference>
<dbReference type="GO" id="GO:0006281">
    <property type="term" value="P:DNA repair"/>
    <property type="evidence" value="ECO:0007669"/>
    <property type="project" value="InterPro"/>
</dbReference>
<evidence type="ECO:0000259" key="2">
    <source>
        <dbReference type="Pfam" id="PF04679"/>
    </source>
</evidence>
<dbReference type="SUPFAM" id="SSF50249">
    <property type="entry name" value="Nucleic acid-binding proteins"/>
    <property type="match status" value="1"/>
</dbReference>
<keyword evidence="5" id="KW-1185">Reference proteome</keyword>
<dbReference type="SUPFAM" id="SSF56091">
    <property type="entry name" value="DNA ligase/mRNA capping enzyme, catalytic domain"/>
    <property type="match status" value="1"/>
</dbReference>
<accession>Q2CEW5</accession>
<dbReference type="CDD" id="cd04862">
    <property type="entry name" value="PaeLigD_Pol_like"/>
    <property type="match status" value="1"/>
</dbReference>
<dbReference type="Pfam" id="PF21686">
    <property type="entry name" value="LigD_Prim-Pol"/>
    <property type="match status" value="1"/>
</dbReference>
<dbReference type="InterPro" id="IPR052171">
    <property type="entry name" value="NHEJ_LigD"/>
</dbReference>
<evidence type="ECO:0000256" key="1">
    <source>
        <dbReference type="ARBA" id="ARBA00012727"/>
    </source>
</evidence>
<dbReference type="Gene3D" id="2.40.50.140">
    <property type="entry name" value="Nucleic acid-binding proteins"/>
    <property type="match status" value="1"/>
</dbReference>
<evidence type="ECO:0000313" key="4">
    <source>
        <dbReference type="EMBL" id="EAR51245.1"/>
    </source>
</evidence>
<dbReference type="STRING" id="314256.OG2516_14561"/>